<dbReference type="EC" id="6.3.5.4" evidence="3"/>
<dbReference type="PANTHER" id="PTHR43284:SF1">
    <property type="entry name" value="ASPARAGINE SYNTHETASE"/>
    <property type="match status" value="1"/>
</dbReference>
<dbReference type="RefSeq" id="WP_111622278.1">
    <property type="nucleotide sequence ID" value="NZ_QLLN01000001.1"/>
</dbReference>
<feature type="active site" description="For GATase activity" evidence="8">
    <location>
        <position position="2"/>
    </location>
</feature>
<feature type="binding site" evidence="9">
    <location>
        <position position="99"/>
    </location>
    <ligand>
        <name>L-glutamine</name>
        <dbReference type="ChEBI" id="CHEBI:58359"/>
    </ligand>
</feature>
<dbReference type="GO" id="GO:0006529">
    <property type="term" value="P:asparagine biosynthetic process"/>
    <property type="evidence" value="ECO:0007669"/>
    <property type="project" value="UniProtKB-KW"/>
</dbReference>
<evidence type="ECO:0000256" key="5">
    <source>
        <dbReference type="ARBA" id="ARBA00022840"/>
    </source>
</evidence>
<evidence type="ECO:0000256" key="7">
    <source>
        <dbReference type="ARBA" id="ARBA00048741"/>
    </source>
</evidence>
<evidence type="ECO:0000256" key="3">
    <source>
        <dbReference type="ARBA" id="ARBA00012737"/>
    </source>
</evidence>
<dbReference type="Proteomes" id="UP000249696">
    <property type="component" value="Unassembled WGS sequence"/>
</dbReference>
<dbReference type="SUPFAM" id="SSF52402">
    <property type="entry name" value="Adenine nucleotide alpha hydrolases-like"/>
    <property type="match status" value="1"/>
</dbReference>
<dbReference type="PANTHER" id="PTHR43284">
    <property type="entry name" value="ASPARAGINE SYNTHETASE (GLUTAMINE-HYDROLYZING)"/>
    <property type="match status" value="1"/>
</dbReference>
<comment type="pathway">
    <text evidence="1">Amino-acid biosynthesis; L-asparagine biosynthesis; L-asparagine from L-aspartate (L-Gln route): step 1/1.</text>
</comment>
<evidence type="ECO:0000313" key="13">
    <source>
        <dbReference type="Proteomes" id="UP000249696"/>
    </source>
</evidence>
<evidence type="ECO:0000259" key="11">
    <source>
        <dbReference type="PROSITE" id="PS51278"/>
    </source>
</evidence>
<keyword evidence="4 9" id="KW-0547">Nucleotide-binding</keyword>
<name>A0A327RKL2_9FLAO</name>
<comment type="catalytic activity">
    <reaction evidence="7">
        <text>L-aspartate + L-glutamine + ATP + H2O = L-asparagine + L-glutamate + AMP + diphosphate + H(+)</text>
        <dbReference type="Rhea" id="RHEA:12228"/>
        <dbReference type="ChEBI" id="CHEBI:15377"/>
        <dbReference type="ChEBI" id="CHEBI:15378"/>
        <dbReference type="ChEBI" id="CHEBI:29985"/>
        <dbReference type="ChEBI" id="CHEBI:29991"/>
        <dbReference type="ChEBI" id="CHEBI:30616"/>
        <dbReference type="ChEBI" id="CHEBI:33019"/>
        <dbReference type="ChEBI" id="CHEBI:58048"/>
        <dbReference type="ChEBI" id="CHEBI:58359"/>
        <dbReference type="ChEBI" id="CHEBI:456215"/>
        <dbReference type="EC" id="6.3.5.4"/>
    </reaction>
</comment>
<dbReference type="Gene3D" id="3.40.50.620">
    <property type="entry name" value="HUPs"/>
    <property type="match status" value="1"/>
</dbReference>
<sequence length="616" mass="70804">MCGIYGTTIRYKKQEVETKLNRISFRGPDKMGVSQLESDDNLVTLGHNRLAIIDLDPRSNQPFTYNENIHIVFNGEIYNYLDLKKSLGSKGYSFKTTSDTEVMCAAYMEYGEKCVDYFNGMFAFVIYDKKKQILFGARDRMGKKPFYYYINGRDFEFASQISAIQLFNKNLSISQKSINNYLSWGTIPDPDTIFNEVKKLKAGYSFVYDLKSGSYNQKPYWDLDYKGTNLYKGSYEDAKNELESILSDAVKIRLFADVPVGIFLSGGVDSSLVAAMATKATNEKVKTFSVKFDTKGFDESAYAQKVAQHLQTDHHVIECNYNEGIDLISNLCEFYDEPFADSSAVPSLLLSKHTKKHVTVALSGDGGDESFLGYHRYNWMRYVQKAYGLPDFARNILVNGLNIIPYYKSKVIANVLNNKNINDAYLGMMVNTKNHLLVNTPDLSDLEERKYLYHENKNIYERISDFDLKTYLNWDINTKVDRASMAFSLETRAPLLDYRVVEFSRSIPTDFKFNKNNQKRILKDILYKHVPKEFFDRPKSGFTMPFKVWFRNELKDYVLSELSDEGLKTIPGIKIPEVKATIHEHMDGTANKYPTIWALLVLKQWLSKNAAGLEIK</sequence>
<feature type="binding site" evidence="9">
    <location>
        <begin position="363"/>
        <end position="364"/>
    </location>
    <ligand>
        <name>ATP</name>
        <dbReference type="ChEBI" id="CHEBI:30616"/>
    </ligand>
</feature>
<dbReference type="AlphaFoldDB" id="A0A327RKL2"/>
<dbReference type="InterPro" id="IPR001962">
    <property type="entry name" value="Asn_synthase"/>
</dbReference>
<comment type="caution">
    <text evidence="12">The sequence shown here is derived from an EMBL/GenBank/DDBJ whole genome shotgun (WGS) entry which is preliminary data.</text>
</comment>
<dbReference type="InterPro" id="IPR051786">
    <property type="entry name" value="ASN_synthetase/amidase"/>
</dbReference>
<dbReference type="InterPro" id="IPR033738">
    <property type="entry name" value="AsnB_N"/>
</dbReference>
<feature type="site" description="Important for beta-aspartyl-AMP intermediate formation" evidence="10">
    <location>
        <position position="365"/>
    </location>
</feature>
<dbReference type="InterPro" id="IPR014729">
    <property type="entry name" value="Rossmann-like_a/b/a_fold"/>
</dbReference>
<dbReference type="InterPro" id="IPR029055">
    <property type="entry name" value="Ntn_hydrolases_N"/>
</dbReference>
<protein>
    <recommendedName>
        <fullName evidence="3">asparagine synthase (glutamine-hydrolyzing)</fullName>
        <ecNumber evidence="3">6.3.5.4</ecNumber>
    </recommendedName>
</protein>
<dbReference type="CDD" id="cd00712">
    <property type="entry name" value="AsnB"/>
    <property type="match status" value="1"/>
</dbReference>
<dbReference type="Pfam" id="PF13537">
    <property type="entry name" value="GATase_7"/>
    <property type="match status" value="1"/>
</dbReference>
<evidence type="ECO:0000256" key="6">
    <source>
        <dbReference type="ARBA" id="ARBA00022962"/>
    </source>
</evidence>
<dbReference type="GO" id="GO:0005829">
    <property type="term" value="C:cytosol"/>
    <property type="evidence" value="ECO:0007669"/>
    <property type="project" value="TreeGrafter"/>
</dbReference>
<accession>A0A327RKL2</accession>
<reference evidence="12 13" key="1">
    <citation type="submission" date="2018-06" db="EMBL/GenBank/DDBJ databases">
        <title>Genomic Encyclopedia of Archaeal and Bacterial Type Strains, Phase II (KMG-II): from individual species to whole genera.</title>
        <authorList>
            <person name="Goeker M."/>
        </authorList>
    </citation>
    <scope>NUCLEOTIDE SEQUENCE [LARGE SCALE GENOMIC DNA]</scope>
    <source>
        <strain evidence="12 13">DSM 23522</strain>
    </source>
</reference>
<comment type="similarity">
    <text evidence="2">Belongs to the asparagine synthetase family.</text>
</comment>
<keyword evidence="8" id="KW-0028">Amino-acid biosynthesis</keyword>
<proteinExistence type="inferred from homology"/>
<dbReference type="InterPro" id="IPR017932">
    <property type="entry name" value="GATase_2_dom"/>
</dbReference>
<keyword evidence="5 9" id="KW-0067">ATP-binding</keyword>
<dbReference type="GO" id="GO:0005524">
    <property type="term" value="F:ATP binding"/>
    <property type="evidence" value="ECO:0007669"/>
    <property type="project" value="UniProtKB-KW"/>
</dbReference>
<dbReference type="GO" id="GO:0004066">
    <property type="term" value="F:asparagine synthase (glutamine-hydrolyzing) activity"/>
    <property type="evidence" value="ECO:0007669"/>
    <property type="project" value="UniProtKB-EC"/>
</dbReference>
<dbReference type="NCBIfam" id="TIGR01536">
    <property type="entry name" value="asn_synth_AEB"/>
    <property type="match status" value="1"/>
</dbReference>
<dbReference type="Pfam" id="PF00733">
    <property type="entry name" value="Asn_synthase"/>
    <property type="match status" value="1"/>
</dbReference>
<dbReference type="PIRSF" id="PIRSF001589">
    <property type="entry name" value="Asn_synthetase_glu-h"/>
    <property type="match status" value="1"/>
</dbReference>
<dbReference type="OrthoDB" id="9763290at2"/>
<dbReference type="CDD" id="cd01991">
    <property type="entry name" value="Asn_synthase_B_C"/>
    <property type="match status" value="1"/>
</dbReference>
<organism evidence="12 13">
    <name type="scientific">Arenibacter echinorum</name>
    <dbReference type="NCBI Taxonomy" id="440515"/>
    <lineage>
        <taxon>Bacteria</taxon>
        <taxon>Pseudomonadati</taxon>
        <taxon>Bacteroidota</taxon>
        <taxon>Flavobacteriia</taxon>
        <taxon>Flavobacteriales</taxon>
        <taxon>Flavobacteriaceae</taxon>
        <taxon>Arenibacter</taxon>
    </lineage>
</organism>
<feature type="domain" description="Glutamine amidotransferase type-2" evidence="11">
    <location>
        <begin position="2"/>
        <end position="211"/>
    </location>
</feature>
<evidence type="ECO:0000256" key="4">
    <source>
        <dbReference type="ARBA" id="ARBA00022741"/>
    </source>
</evidence>
<keyword evidence="13" id="KW-1185">Reference proteome</keyword>
<gene>
    <name evidence="12" type="ORF">LV92_00757</name>
</gene>
<dbReference type="PROSITE" id="PS51278">
    <property type="entry name" value="GATASE_TYPE_2"/>
    <property type="match status" value="1"/>
</dbReference>
<evidence type="ECO:0000256" key="1">
    <source>
        <dbReference type="ARBA" id="ARBA00005187"/>
    </source>
</evidence>
<dbReference type="SUPFAM" id="SSF56235">
    <property type="entry name" value="N-terminal nucleophile aminohydrolases (Ntn hydrolases)"/>
    <property type="match status" value="1"/>
</dbReference>
<dbReference type="InterPro" id="IPR006426">
    <property type="entry name" value="Asn_synth_AEB"/>
</dbReference>
<feature type="binding site" evidence="9">
    <location>
        <position position="290"/>
    </location>
    <ligand>
        <name>ATP</name>
        <dbReference type="ChEBI" id="CHEBI:30616"/>
    </ligand>
</feature>
<evidence type="ECO:0000256" key="10">
    <source>
        <dbReference type="PIRSR" id="PIRSR001589-3"/>
    </source>
</evidence>
<keyword evidence="6 8" id="KW-0315">Glutamine amidotransferase</keyword>
<dbReference type="Gene3D" id="3.60.20.10">
    <property type="entry name" value="Glutamine Phosphoribosylpyrophosphate, subunit 1, domain 1"/>
    <property type="match status" value="1"/>
</dbReference>
<evidence type="ECO:0000256" key="9">
    <source>
        <dbReference type="PIRSR" id="PIRSR001589-2"/>
    </source>
</evidence>
<evidence type="ECO:0000256" key="2">
    <source>
        <dbReference type="ARBA" id="ARBA00005752"/>
    </source>
</evidence>
<dbReference type="EMBL" id="QLLN01000001">
    <property type="protein sequence ID" value="RAJ16053.1"/>
    <property type="molecule type" value="Genomic_DNA"/>
</dbReference>
<evidence type="ECO:0000256" key="8">
    <source>
        <dbReference type="PIRSR" id="PIRSR001589-1"/>
    </source>
</evidence>
<keyword evidence="8" id="KW-0061">Asparagine biosynthesis</keyword>
<evidence type="ECO:0000313" key="12">
    <source>
        <dbReference type="EMBL" id="RAJ16053.1"/>
    </source>
</evidence>